<dbReference type="Gene3D" id="3.40.50.300">
    <property type="entry name" value="P-loop containing nucleotide triphosphate hydrolases"/>
    <property type="match status" value="2"/>
</dbReference>
<dbReference type="PROSITE" id="PS51194">
    <property type="entry name" value="HELICASE_CTER"/>
    <property type="match status" value="1"/>
</dbReference>
<evidence type="ECO:0000313" key="9">
    <source>
        <dbReference type="EMBL" id="KAJ7681090.1"/>
    </source>
</evidence>
<comment type="catalytic activity">
    <reaction evidence="4">
        <text>Couples ATP hydrolysis with the unwinding of duplex DNA by translocating in the 3'-5' direction.</text>
        <dbReference type="EC" id="5.6.2.4"/>
    </reaction>
</comment>
<dbReference type="Pfam" id="PF00270">
    <property type="entry name" value="DEAD"/>
    <property type="match status" value="1"/>
</dbReference>
<evidence type="ECO:0000256" key="4">
    <source>
        <dbReference type="ARBA" id="ARBA00034617"/>
    </source>
</evidence>
<dbReference type="PANTHER" id="PTHR13710">
    <property type="entry name" value="DNA HELICASE RECQ FAMILY MEMBER"/>
    <property type="match status" value="1"/>
</dbReference>
<name>A0AAD7D9F6_MYCRO</name>
<evidence type="ECO:0000259" key="7">
    <source>
        <dbReference type="PROSITE" id="PS51192"/>
    </source>
</evidence>
<evidence type="ECO:0000313" key="10">
    <source>
        <dbReference type="Proteomes" id="UP001221757"/>
    </source>
</evidence>
<dbReference type="Proteomes" id="UP001221757">
    <property type="component" value="Unassembled WGS sequence"/>
</dbReference>
<dbReference type="GO" id="GO:0003676">
    <property type="term" value="F:nucleic acid binding"/>
    <property type="evidence" value="ECO:0007669"/>
    <property type="project" value="InterPro"/>
</dbReference>
<accession>A0AAD7D9F6</accession>
<feature type="region of interest" description="Disordered" evidence="6">
    <location>
        <begin position="578"/>
        <end position="619"/>
    </location>
</feature>
<dbReference type="AlphaFoldDB" id="A0AAD7D9F6"/>
<evidence type="ECO:0000259" key="8">
    <source>
        <dbReference type="PROSITE" id="PS51194"/>
    </source>
</evidence>
<dbReference type="Pfam" id="PF00271">
    <property type="entry name" value="Helicase_C"/>
    <property type="match status" value="1"/>
</dbReference>
<dbReference type="InterPro" id="IPR011545">
    <property type="entry name" value="DEAD/DEAH_box_helicase_dom"/>
</dbReference>
<feature type="compositionally biased region" description="Pro residues" evidence="6">
    <location>
        <begin position="596"/>
        <end position="606"/>
    </location>
</feature>
<protein>
    <recommendedName>
        <fullName evidence="5">DNA 3'-5' helicase</fullName>
        <ecNumber evidence="5">5.6.2.4</ecNumber>
    </recommendedName>
</protein>
<organism evidence="9 10">
    <name type="scientific">Mycena rosella</name>
    <name type="common">Pink bonnet</name>
    <name type="synonym">Agaricus rosellus</name>
    <dbReference type="NCBI Taxonomy" id="1033263"/>
    <lineage>
        <taxon>Eukaryota</taxon>
        <taxon>Fungi</taxon>
        <taxon>Dikarya</taxon>
        <taxon>Basidiomycota</taxon>
        <taxon>Agaricomycotina</taxon>
        <taxon>Agaricomycetes</taxon>
        <taxon>Agaricomycetidae</taxon>
        <taxon>Agaricales</taxon>
        <taxon>Marasmiineae</taxon>
        <taxon>Mycenaceae</taxon>
        <taxon>Mycena</taxon>
    </lineage>
</organism>
<gene>
    <name evidence="9" type="ORF">B0H17DRAFT_1232007</name>
</gene>
<dbReference type="SMART" id="SM00487">
    <property type="entry name" value="DEXDc"/>
    <property type="match status" value="1"/>
</dbReference>
<dbReference type="SUPFAM" id="SSF52540">
    <property type="entry name" value="P-loop containing nucleoside triphosphate hydrolases"/>
    <property type="match status" value="1"/>
</dbReference>
<comment type="similarity">
    <text evidence="1">Belongs to the helicase family. RecQ subfamily.</text>
</comment>
<dbReference type="EC" id="5.6.2.4" evidence="5"/>
<dbReference type="GO" id="GO:0005634">
    <property type="term" value="C:nucleus"/>
    <property type="evidence" value="ECO:0007669"/>
    <property type="project" value="TreeGrafter"/>
</dbReference>
<keyword evidence="10" id="KW-1185">Reference proteome</keyword>
<keyword evidence="3" id="KW-0067">ATP-binding</keyword>
<dbReference type="InterPro" id="IPR027417">
    <property type="entry name" value="P-loop_NTPase"/>
</dbReference>
<dbReference type="InterPro" id="IPR014001">
    <property type="entry name" value="Helicase_ATP-bd"/>
</dbReference>
<feature type="compositionally biased region" description="Polar residues" evidence="6">
    <location>
        <begin position="607"/>
        <end position="619"/>
    </location>
</feature>
<dbReference type="InterPro" id="IPR001650">
    <property type="entry name" value="Helicase_C-like"/>
</dbReference>
<evidence type="ECO:0000256" key="6">
    <source>
        <dbReference type="SAM" id="MobiDB-lite"/>
    </source>
</evidence>
<feature type="domain" description="Helicase C-terminal" evidence="8">
    <location>
        <begin position="876"/>
        <end position="1034"/>
    </location>
</feature>
<dbReference type="GO" id="GO:0005694">
    <property type="term" value="C:chromosome"/>
    <property type="evidence" value="ECO:0007669"/>
    <property type="project" value="TreeGrafter"/>
</dbReference>
<dbReference type="GO" id="GO:0005524">
    <property type="term" value="F:ATP binding"/>
    <property type="evidence" value="ECO:0007669"/>
    <property type="project" value="UniProtKB-KW"/>
</dbReference>
<evidence type="ECO:0000256" key="5">
    <source>
        <dbReference type="ARBA" id="ARBA00034808"/>
    </source>
</evidence>
<reference evidence="9" key="1">
    <citation type="submission" date="2023-03" db="EMBL/GenBank/DDBJ databases">
        <title>Massive genome expansion in bonnet fungi (Mycena s.s.) driven by repeated elements and novel gene families across ecological guilds.</title>
        <authorList>
            <consortium name="Lawrence Berkeley National Laboratory"/>
            <person name="Harder C.B."/>
            <person name="Miyauchi S."/>
            <person name="Viragh M."/>
            <person name="Kuo A."/>
            <person name="Thoen E."/>
            <person name="Andreopoulos B."/>
            <person name="Lu D."/>
            <person name="Skrede I."/>
            <person name="Drula E."/>
            <person name="Henrissat B."/>
            <person name="Morin E."/>
            <person name="Kohler A."/>
            <person name="Barry K."/>
            <person name="LaButti K."/>
            <person name="Morin E."/>
            <person name="Salamov A."/>
            <person name="Lipzen A."/>
            <person name="Mereny Z."/>
            <person name="Hegedus B."/>
            <person name="Baldrian P."/>
            <person name="Stursova M."/>
            <person name="Weitz H."/>
            <person name="Taylor A."/>
            <person name="Grigoriev I.V."/>
            <person name="Nagy L.G."/>
            <person name="Martin F."/>
            <person name="Kauserud H."/>
        </authorList>
    </citation>
    <scope>NUCLEOTIDE SEQUENCE</scope>
    <source>
        <strain evidence="9">CBHHK067</strain>
    </source>
</reference>
<feature type="domain" description="Helicase ATP-binding" evidence="7">
    <location>
        <begin position="675"/>
        <end position="837"/>
    </location>
</feature>
<dbReference type="GO" id="GO:0043138">
    <property type="term" value="F:3'-5' DNA helicase activity"/>
    <property type="evidence" value="ECO:0007669"/>
    <property type="project" value="UniProtKB-EC"/>
</dbReference>
<sequence length="1214" mass="134494">MSSPLCRLCNHPVDGDVPCRCAESAIDEDDVDLSPGLTELEESPFFLLSWGLTTTTLLKSVGVSINQRYNVYICCGGAFTSENVVAHLRSHESGRLDAAVSEEIKRVSLAADIQDRYPELATRIPTQPLDEIAGLAIKSSMFGCPGCCMTAVKGKVTKHMQSHGHKGKLLSGLSAQIVPENAGSDLLATFKAFDWQQHRTGAIPNARMISPWLMRTRWPQQILRYREHAPELLQLVAMPSDKDANMQSLQATVTAYLDRATQLIDATDGLVLQTLNSHDPDKDGINNTPLHAHHQGKKTMSQYALPITHLISGLLRRSEHYQFPTSDGLAAALKKLRADALIGDGVAFLAKSIFPLSGKATTDYAEMLFMGFGKEFTSDNLSNLMAFWSTPILGWGMKIAVWRQINIAWRRKLCSGSGSMDAIEDDATSTVNALQSGHSLNTERKVYGLSPESFLGAPEDVLYLYLNASTDWQKATEVVPGGLGLPYKAAVRDKFQELVACGTIKLKLSAPITAGAIATASNMILDPSLSKMFLDFQHQSGKADSAMLSKQDKTLKLITELQEQVAQLHKMLLLRGPPRDETDEIMGEVPSLSPALPLPPPPPPPRQQSTGPSFSLPGWQSPSSIASQDILPLYSAPPTPPCTAPVQPVDMLRHLRSLYGPDAHWKSIQQYLSLREILALKSDVIVADRTGGGKTAAAILPSFVEDGYTVIVIPSVALMDDWIRRLDALGVKYEHFLGARGPLILHGRHNLILVSSDVAVRQHWTTAITQLNARGKPVLRYIVDEVQHYCMDFVFRPALANPFALRVFPFQVVLMSATMPREATKFLIKQFLLEKPRRISAQVSDRHELNLRVYKFDTSEKMMEEAGILIESCLARSDRWLPECRFLVFVNSYADGLALSAALKLPFYHASTTEHPLTDIERRNMYKNWVKGRWLGLVATNGLGGGNDYPHVRFTIHYQAPYNLVTFEQQRTRAGRDGEPSMNFVLISARPRSLAVAKHNYGDLAGEKAMSDLLYGKKTEHPASCLVYGITSFMDVRGQSCIELGRKNRCKPCQEIDTTSLDPFYPVLPEPEDKPLFWTPPQRGVKRKLPDQFNDVTERAQKRTGKLAQDHYGRINTLETFFAMVEQKCGYCVALQVPAADHPGWACPMILSDASMEAEFRSLRSQIHYTGKAAKPCFTCHIPSLGADTFHPSFVKGQTTCDRPNLALPLAYYL</sequence>
<evidence type="ECO:0000256" key="2">
    <source>
        <dbReference type="ARBA" id="ARBA00022741"/>
    </source>
</evidence>
<evidence type="ECO:0000256" key="3">
    <source>
        <dbReference type="ARBA" id="ARBA00022840"/>
    </source>
</evidence>
<dbReference type="PROSITE" id="PS51192">
    <property type="entry name" value="HELICASE_ATP_BIND_1"/>
    <property type="match status" value="1"/>
</dbReference>
<dbReference type="EMBL" id="JARKIE010000122">
    <property type="protein sequence ID" value="KAJ7681090.1"/>
    <property type="molecule type" value="Genomic_DNA"/>
</dbReference>
<evidence type="ECO:0000256" key="1">
    <source>
        <dbReference type="ARBA" id="ARBA00005446"/>
    </source>
</evidence>
<keyword evidence="2" id="KW-0547">Nucleotide-binding</keyword>
<comment type="caution">
    <text evidence="9">The sequence shown here is derived from an EMBL/GenBank/DDBJ whole genome shotgun (WGS) entry which is preliminary data.</text>
</comment>
<proteinExistence type="inferred from homology"/>
<dbReference type="PANTHER" id="PTHR13710:SF145">
    <property type="entry name" value="ATP-DEPENDENT DNA HELICASE"/>
    <property type="match status" value="1"/>
</dbReference>